<dbReference type="InterPro" id="IPR029052">
    <property type="entry name" value="Metallo-depent_PP-like"/>
</dbReference>
<sequence>MASSTLRLPKYRILHLTDTHLLGDPSARHNGVDTYRNLERTLERIEHLDFDLIALTGDLSEDGSAASYRRLRELVEPWAEQRGARTAYVMGNHDQREGFTQVLGDLRGADDGATTSQQDSAALSPRSSVTFLDGLRIVVLDTSVPGAGYGELGPQQLQWLHEQLSDPAEDGTVLLMHHPPIPAQTVLLQALSLQNPQSLAEVLQNSDVQLILSGHYHHHIAENWMIGPGEHLPVLVSAAVTNLVEPLGNPTTEDIRSGAGGTVVELYEDRTHRALPFHVPLPATGDVLAHLDADTVQGIITEAGPAGD</sequence>
<evidence type="ECO:0000259" key="5">
    <source>
        <dbReference type="Pfam" id="PF00149"/>
    </source>
</evidence>
<dbReference type="Proteomes" id="UP001205046">
    <property type="component" value="Unassembled WGS sequence"/>
</dbReference>
<dbReference type="InterPro" id="IPR050884">
    <property type="entry name" value="CNP_phosphodiesterase-III"/>
</dbReference>
<evidence type="ECO:0000256" key="1">
    <source>
        <dbReference type="ARBA" id="ARBA00022723"/>
    </source>
</evidence>
<gene>
    <name evidence="6" type="ORF">M3B43_07050</name>
</gene>
<evidence type="ECO:0000256" key="2">
    <source>
        <dbReference type="ARBA" id="ARBA00022801"/>
    </source>
</evidence>
<organism evidence="6 7">
    <name type="scientific">Nesterenkonia massiliensis</name>
    <dbReference type="NCBI Taxonomy" id="1232429"/>
    <lineage>
        <taxon>Bacteria</taxon>
        <taxon>Bacillati</taxon>
        <taxon>Actinomycetota</taxon>
        <taxon>Actinomycetes</taxon>
        <taxon>Micrococcales</taxon>
        <taxon>Micrococcaceae</taxon>
        <taxon>Nesterenkonia</taxon>
    </lineage>
</organism>
<reference evidence="6 7" key="1">
    <citation type="submission" date="2022-04" db="EMBL/GenBank/DDBJ databases">
        <title>Human microbiome associated bacterial genomes.</title>
        <authorList>
            <person name="Sandstrom S."/>
            <person name="Salamzade R."/>
            <person name="Kalan L.R."/>
        </authorList>
    </citation>
    <scope>NUCLEOTIDE SEQUENCE [LARGE SCALE GENOMIC DNA]</scope>
    <source>
        <strain evidence="7">p3-SID767</strain>
    </source>
</reference>
<dbReference type="Pfam" id="PF00149">
    <property type="entry name" value="Metallophos"/>
    <property type="match status" value="1"/>
</dbReference>
<keyword evidence="1" id="KW-0479">Metal-binding</keyword>
<feature type="domain" description="Calcineurin-like phosphoesterase" evidence="5">
    <location>
        <begin position="12"/>
        <end position="218"/>
    </location>
</feature>
<dbReference type="Gene3D" id="3.60.21.10">
    <property type="match status" value="1"/>
</dbReference>
<accession>A0ABT2HQW0</accession>
<evidence type="ECO:0000256" key="4">
    <source>
        <dbReference type="ARBA" id="ARBA00025742"/>
    </source>
</evidence>
<protein>
    <submittedName>
        <fullName evidence="6">Metallophosphoesterase</fullName>
    </submittedName>
</protein>
<name>A0ABT2HQW0_9MICC</name>
<proteinExistence type="inferred from homology"/>
<evidence type="ECO:0000313" key="7">
    <source>
        <dbReference type="Proteomes" id="UP001205046"/>
    </source>
</evidence>
<keyword evidence="7" id="KW-1185">Reference proteome</keyword>
<dbReference type="RefSeq" id="WP_260073094.1">
    <property type="nucleotide sequence ID" value="NZ_JALXMO010000015.1"/>
</dbReference>
<comment type="caution">
    <text evidence="6">The sequence shown here is derived from an EMBL/GenBank/DDBJ whole genome shotgun (WGS) entry which is preliminary data.</text>
</comment>
<keyword evidence="3" id="KW-0408">Iron</keyword>
<dbReference type="InterPro" id="IPR004843">
    <property type="entry name" value="Calcineurin-like_PHP"/>
</dbReference>
<dbReference type="EMBL" id="JALXMO010000015">
    <property type="protein sequence ID" value="MCT1607086.1"/>
    <property type="molecule type" value="Genomic_DNA"/>
</dbReference>
<evidence type="ECO:0000313" key="6">
    <source>
        <dbReference type="EMBL" id="MCT1607086.1"/>
    </source>
</evidence>
<keyword evidence="2" id="KW-0378">Hydrolase</keyword>
<dbReference type="PANTHER" id="PTHR42988:SF2">
    <property type="entry name" value="CYCLIC NUCLEOTIDE PHOSPHODIESTERASE CBUA0032-RELATED"/>
    <property type="match status" value="1"/>
</dbReference>
<dbReference type="SUPFAM" id="SSF56300">
    <property type="entry name" value="Metallo-dependent phosphatases"/>
    <property type="match status" value="1"/>
</dbReference>
<dbReference type="PANTHER" id="PTHR42988">
    <property type="entry name" value="PHOSPHOHYDROLASE"/>
    <property type="match status" value="1"/>
</dbReference>
<comment type="similarity">
    <text evidence="4">Belongs to the cyclic nucleotide phosphodiesterase class-III family.</text>
</comment>
<evidence type="ECO:0000256" key="3">
    <source>
        <dbReference type="ARBA" id="ARBA00023004"/>
    </source>
</evidence>